<organism evidence="7 8">
    <name type="scientific">Chrysochromulina tobinii</name>
    <dbReference type="NCBI Taxonomy" id="1460289"/>
    <lineage>
        <taxon>Eukaryota</taxon>
        <taxon>Haptista</taxon>
        <taxon>Haptophyta</taxon>
        <taxon>Prymnesiophyceae</taxon>
        <taxon>Prymnesiales</taxon>
        <taxon>Chrysochromulinaceae</taxon>
        <taxon>Chrysochromulina</taxon>
    </lineage>
</organism>
<dbReference type="Proteomes" id="UP000037460">
    <property type="component" value="Unassembled WGS sequence"/>
</dbReference>
<dbReference type="OrthoDB" id="5332616at2759"/>
<keyword evidence="5" id="KW-0560">Oxidoreductase</keyword>
<dbReference type="FunFam" id="3.30.70.2190:FF:000001">
    <property type="entry name" value="D-2-hydroxyglutarate dehydrogenase mitochondrial"/>
    <property type="match status" value="1"/>
</dbReference>
<dbReference type="SUPFAM" id="SSF56176">
    <property type="entry name" value="FAD-binding/transporter-associated domain-like"/>
    <property type="match status" value="1"/>
</dbReference>
<dbReference type="InterPro" id="IPR016167">
    <property type="entry name" value="FAD-bd_PCMH_sub1"/>
</dbReference>
<dbReference type="InterPro" id="IPR016169">
    <property type="entry name" value="FAD-bd_PCMH_sub2"/>
</dbReference>
<dbReference type="InterPro" id="IPR004113">
    <property type="entry name" value="FAD-bd_oxidored_4_C"/>
</dbReference>
<dbReference type="FunFam" id="3.30.70.2740:FF:000002">
    <property type="entry name" value="D-2-hydroxyglutarate dehydrogenase mitochondrial"/>
    <property type="match status" value="1"/>
</dbReference>
<dbReference type="Gene3D" id="3.30.70.2190">
    <property type="match status" value="1"/>
</dbReference>
<dbReference type="Gene3D" id="3.30.70.2740">
    <property type="match status" value="1"/>
</dbReference>
<feature type="domain" description="FAD-binding PCMH-type" evidence="6">
    <location>
        <begin position="83"/>
        <end position="262"/>
    </location>
</feature>
<comment type="similarity">
    <text evidence="2">Belongs to the FAD-binding oxidoreductase/transferase type 4 family.</text>
</comment>
<comment type="cofactor">
    <cofactor evidence="1">
        <name>FAD</name>
        <dbReference type="ChEBI" id="CHEBI:57692"/>
    </cofactor>
</comment>
<dbReference type="InterPro" id="IPR051264">
    <property type="entry name" value="FAD-oxidored/transferase_4"/>
</dbReference>
<evidence type="ECO:0000259" key="6">
    <source>
        <dbReference type="PROSITE" id="PS51387"/>
    </source>
</evidence>
<dbReference type="FunFam" id="3.30.465.10:FF:000001">
    <property type="entry name" value="D-2-hydroxyglutarate dehydrogenase, mitochondrial"/>
    <property type="match status" value="1"/>
</dbReference>
<dbReference type="SUPFAM" id="SSF55103">
    <property type="entry name" value="FAD-linked oxidases, C-terminal domain"/>
    <property type="match status" value="1"/>
</dbReference>
<keyword evidence="4" id="KW-0274">FAD</keyword>
<dbReference type="Gene3D" id="3.30.465.10">
    <property type="match status" value="1"/>
</dbReference>
<dbReference type="Gene3D" id="1.10.45.10">
    <property type="entry name" value="Vanillyl-alcohol Oxidase, Chain A, domain 4"/>
    <property type="match status" value="1"/>
</dbReference>
<evidence type="ECO:0000313" key="8">
    <source>
        <dbReference type="Proteomes" id="UP000037460"/>
    </source>
</evidence>
<dbReference type="PANTHER" id="PTHR43716:SF1">
    <property type="entry name" value="D-2-HYDROXYGLUTARATE DEHYDROGENASE, MITOCHONDRIAL"/>
    <property type="match status" value="1"/>
</dbReference>
<dbReference type="InterPro" id="IPR016166">
    <property type="entry name" value="FAD-bd_PCMH"/>
</dbReference>
<dbReference type="InterPro" id="IPR016164">
    <property type="entry name" value="FAD-linked_Oxase-like_C"/>
</dbReference>
<evidence type="ECO:0000256" key="4">
    <source>
        <dbReference type="ARBA" id="ARBA00022827"/>
    </source>
</evidence>
<dbReference type="PROSITE" id="PS51387">
    <property type="entry name" value="FAD_PCMH"/>
    <property type="match status" value="1"/>
</dbReference>
<dbReference type="GO" id="GO:0005739">
    <property type="term" value="C:mitochondrion"/>
    <property type="evidence" value="ECO:0007669"/>
    <property type="project" value="TreeGrafter"/>
</dbReference>
<dbReference type="FunFam" id="3.30.43.10:FF:000011">
    <property type="entry name" value="D-lactate dehydrogenase (Cytochrome)"/>
    <property type="match status" value="1"/>
</dbReference>
<dbReference type="InterPro" id="IPR016171">
    <property type="entry name" value="Vanillyl_alc_oxidase_C-sub2"/>
</dbReference>
<evidence type="ECO:0000256" key="2">
    <source>
        <dbReference type="ARBA" id="ARBA00008000"/>
    </source>
</evidence>
<dbReference type="AlphaFoldDB" id="A0A0M0JB16"/>
<dbReference type="GO" id="GO:0071949">
    <property type="term" value="F:FAD binding"/>
    <property type="evidence" value="ECO:0007669"/>
    <property type="project" value="InterPro"/>
</dbReference>
<accession>A0A0M0JB16</accession>
<dbReference type="FunFam" id="1.10.45.10:FF:000001">
    <property type="entry name" value="D-lactate dehydrogenase mitochondrial"/>
    <property type="match status" value="1"/>
</dbReference>
<keyword evidence="3" id="KW-0285">Flavoprotein</keyword>
<gene>
    <name evidence="7" type="ORF">Ctob_001192</name>
</gene>
<dbReference type="Pfam" id="PF02913">
    <property type="entry name" value="FAD-oxidase_C"/>
    <property type="match status" value="1"/>
</dbReference>
<dbReference type="EMBL" id="JWZX01003182">
    <property type="protein sequence ID" value="KOO23537.1"/>
    <property type="molecule type" value="Genomic_DNA"/>
</dbReference>
<proteinExistence type="inferred from homology"/>
<dbReference type="InterPro" id="IPR036318">
    <property type="entry name" value="FAD-bd_PCMH-like_sf"/>
</dbReference>
<dbReference type="PANTHER" id="PTHR43716">
    <property type="entry name" value="D-2-HYDROXYGLUTARATE DEHYDROGENASE, MITOCHONDRIAL"/>
    <property type="match status" value="1"/>
</dbReference>
<reference evidence="8" key="1">
    <citation type="journal article" date="2015" name="PLoS Genet.">
        <title>Genome Sequence and Transcriptome Analyses of Chrysochromulina tobin: Metabolic Tools for Enhanced Algal Fitness in the Prominent Order Prymnesiales (Haptophyceae).</title>
        <authorList>
            <person name="Hovde B.T."/>
            <person name="Deodato C.R."/>
            <person name="Hunsperger H.M."/>
            <person name="Ryken S.A."/>
            <person name="Yost W."/>
            <person name="Jha R.K."/>
            <person name="Patterson J."/>
            <person name="Monnat R.J. Jr."/>
            <person name="Barlow S.B."/>
            <person name="Starkenburg S.R."/>
            <person name="Cattolico R.A."/>
        </authorList>
    </citation>
    <scope>NUCLEOTIDE SEQUENCE</scope>
    <source>
        <strain evidence="8">CCMP291</strain>
    </source>
</reference>
<evidence type="ECO:0000256" key="1">
    <source>
        <dbReference type="ARBA" id="ARBA00001974"/>
    </source>
</evidence>
<evidence type="ECO:0000256" key="5">
    <source>
        <dbReference type="ARBA" id="ARBA00023002"/>
    </source>
</evidence>
<evidence type="ECO:0000256" key="3">
    <source>
        <dbReference type="ARBA" id="ARBA00022630"/>
    </source>
</evidence>
<dbReference type="GO" id="GO:0016491">
    <property type="term" value="F:oxidoreductase activity"/>
    <property type="evidence" value="ECO:0007669"/>
    <property type="project" value="UniProtKB-KW"/>
</dbReference>
<dbReference type="Gene3D" id="3.30.43.10">
    <property type="entry name" value="Uridine Diphospho-n-acetylenolpyruvylglucosamine Reductase, domain 2"/>
    <property type="match status" value="1"/>
</dbReference>
<keyword evidence="8" id="KW-1185">Reference proteome</keyword>
<name>A0A0M0JB16_9EUKA</name>
<protein>
    <submittedName>
        <fullName evidence="7">D-2-hydroxyglutarate mitochondrial-like protein</fullName>
    </submittedName>
</protein>
<evidence type="ECO:0000313" key="7">
    <source>
        <dbReference type="EMBL" id="KOO23537.1"/>
    </source>
</evidence>
<sequence length="515" mass="55343">MRRTLRKLSSSRSAATSGACGYLRPACRRSTSVDTRVSAAPAAAYSELTELDVQHFTTVVGGSNVITDEAALEHYNTDWMRKYRGKSRLALRPGSTTEVSRILAHCNERRLPIVPQGGNTGLVGGSVPVDDEVVLSLGRMNRVLAMDEHAGNLVCEAGCVLETLQEYVWKRGYTMPLDLGAKGSCQIGGNIATNAGGLRFLRYGSLHGSVLGLEVVLADGTVLDNLTALRKDNTGYDLKQLFIGSEGTLGVVTGCAIALPRAPTSVQLAFLGLSSFDAVLACFGAAKRDLGEVLSAVEFLDAESYELVNRHLGGRPPPLAPGSRHYMLLELSGSRAEHDQAKLSGFLEHVMAEGLVADGTIAQDQAQSQGIWRVREGITSALGKEGAVYKYDVSIPLAELYTLCEVMRARLEAHGALVTGFGHLGDGNLHLNIYTPGRFNKDPAVLAAIEPFVYEWIAERRGSISAEHGLGVMKPAFLRMSKSESMIELMRGIKGLLDPKGILNPYKVLPPLSHS</sequence>
<comment type="caution">
    <text evidence="7">The sequence shown here is derived from an EMBL/GenBank/DDBJ whole genome shotgun (WGS) entry which is preliminary data.</text>
</comment>
<dbReference type="Pfam" id="PF01565">
    <property type="entry name" value="FAD_binding_4"/>
    <property type="match status" value="1"/>
</dbReference>
<dbReference type="InterPro" id="IPR006094">
    <property type="entry name" value="Oxid_FAD_bind_N"/>
</dbReference>